<dbReference type="AlphaFoldDB" id="A0A7G8BFW3"/>
<dbReference type="KEGG" id="adin:H7849_20505"/>
<organism evidence="4 5">
    <name type="scientific">Alloacidobacterium dinghuense</name>
    <dbReference type="NCBI Taxonomy" id="2763107"/>
    <lineage>
        <taxon>Bacteria</taxon>
        <taxon>Pseudomonadati</taxon>
        <taxon>Acidobacteriota</taxon>
        <taxon>Terriglobia</taxon>
        <taxon>Terriglobales</taxon>
        <taxon>Acidobacteriaceae</taxon>
        <taxon>Alloacidobacterium</taxon>
    </lineage>
</organism>
<dbReference type="EMBL" id="CP060394">
    <property type="protein sequence ID" value="QNI31433.1"/>
    <property type="molecule type" value="Genomic_DNA"/>
</dbReference>
<evidence type="ECO:0000313" key="5">
    <source>
        <dbReference type="Proteomes" id="UP000515312"/>
    </source>
</evidence>
<feature type="compositionally biased region" description="Polar residues" evidence="2">
    <location>
        <begin position="842"/>
        <end position="854"/>
    </location>
</feature>
<evidence type="ECO:0000256" key="1">
    <source>
        <dbReference type="SAM" id="Coils"/>
    </source>
</evidence>
<keyword evidence="3" id="KW-0472">Membrane</keyword>
<keyword evidence="3" id="KW-0812">Transmembrane</keyword>
<evidence type="ECO:0008006" key="6">
    <source>
        <dbReference type="Google" id="ProtNLM"/>
    </source>
</evidence>
<accession>A0A7G8BFW3</accession>
<sequence length="1247" mass="135879">MSRRDELNSYIARLQQRLRLGAWLRGAALFTGTALIVTVALVLLLNHLAFPSQGVAGARLALFAALAATAVLGIALPLIHLTRTHAVSQTEAAYPEFDQRLTTFHERERNGSDPFLELLAADTLSQARNAELSSLVPNNRLFALSGAGLACLGVLVWTIAAGPGYLGYGASLLWTGPKKDATPFYSIVVTPGDVAVRRNADQLITARVLGMKPEKAQIFAHYQSTTAWEPVTMQAQPDAGGAATYQFAFAGLPENVEYYVAAGPLVSPHYKVRVVDLPAVKGIRVTYQYPKWTGLKPITEEHTGDLRAIEGTDAAIEIEMDHPLKNGQLTLDDGHAIQLKDGSGNKYQGTIHMTKDGAYHLAATDEGQSVRLSEDYFIAAEQATPPEVAISRPGGDYRASPIEEVTVGVKAADQFGLNDVHLHYSVNGGPDRDVSLLKAPGEKNADGSYTLPLEDFKLVPGDLVSLYATAKDGHAESRTDITFIQADPFEREFSQSQQMGGGGGGGGGQNNQIEISKREKELIAATWKQQNDKSATPKDSAAQGQFLSEAQQKLRDQVMALSARMESRDLSEANEEFNGFEKDMQTAAAAMAPSADKLKATQWKDAIPLEQKALQALLHAEATFRKIEVAFGQQGGGGGGVNSAGRDLASLFDLELDTEKNQYETAQSTSPAEQHQKDVEDALAKLDALARRQQDLANQQQNPQQNFQERWQQEMLRREAEQLQRQLEQLAQNNRGQQQNGQQGSSGASSSGQSGSQQQSASSQNGSQTSRQQQQASGQSGSQGSSQSPSQSSDQRIEQALSRLRQAGEAMKRSGSPQQGTDAARQAADQLREAANLLGGTQQQMASGKLNSLSHEADRLTQEERAQSDRINKLTGQQRDDDATDDAANSQMDRDRMMEQLRQRNQLAGERQQLSDDLSKLQRNLRDTAREVAPNQPGVSQKLRDALAEMDQSDLDNHMQRTADWLRSGINPNTNGTETEIAQGLQKLSQQLRQAQQAMGQEKPGQGQEKARQNSGAAPGDETAMLNQVERLRSQLEAMSGGQQQSQNGQRGGRDPNGQPYSRGQEQRAGGQSGQRQQGRLQREGSSGEPTRNQSGPSGDVRYGSGTAADGAVLGNINTGDNRYGQGIHHDIPMDASGNPADNERFYQQGVRELNQLRQMVQNDPQAAKEVQDLARQMQRLDPKRFPGNPEIVEQMHRDVLSSLDRIELQLQRDDASTQARTGKPFSIPDGYQDSVAEYYKRLSKNP</sequence>
<feature type="compositionally biased region" description="Basic and acidic residues" evidence="2">
    <location>
        <begin position="855"/>
        <end position="872"/>
    </location>
</feature>
<feature type="transmembrane region" description="Helical" evidence="3">
    <location>
        <begin position="141"/>
        <end position="160"/>
    </location>
</feature>
<feature type="compositionally biased region" description="Low complexity" evidence="2">
    <location>
        <begin position="733"/>
        <end position="794"/>
    </location>
</feature>
<feature type="compositionally biased region" description="Low complexity" evidence="2">
    <location>
        <begin position="1040"/>
        <end position="1049"/>
    </location>
</feature>
<proteinExistence type="predicted"/>
<feature type="compositionally biased region" description="Low complexity" evidence="2">
    <location>
        <begin position="989"/>
        <end position="1001"/>
    </location>
</feature>
<feature type="region of interest" description="Disordered" evidence="2">
    <location>
        <begin position="842"/>
        <end position="891"/>
    </location>
</feature>
<keyword evidence="1" id="KW-0175">Coiled coil</keyword>
<protein>
    <recommendedName>
        <fullName evidence="6">DUF4175 family protein</fullName>
    </recommendedName>
</protein>
<feature type="region of interest" description="Disordered" evidence="2">
    <location>
        <begin position="733"/>
        <end position="827"/>
    </location>
</feature>
<gene>
    <name evidence="4" type="ORF">H7849_20505</name>
</gene>
<feature type="transmembrane region" description="Helical" evidence="3">
    <location>
        <begin position="57"/>
        <end position="79"/>
    </location>
</feature>
<feature type="region of interest" description="Disordered" evidence="2">
    <location>
        <begin position="1037"/>
        <end position="1107"/>
    </location>
</feature>
<feature type="compositionally biased region" description="Low complexity" evidence="2">
    <location>
        <begin position="1062"/>
        <end position="1088"/>
    </location>
</feature>
<feature type="coiled-coil region" evidence="1">
    <location>
        <begin position="897"/>
        <end position="931"/>
    </location>
</feature>
<evidence type="ECO:0000256" key="3">
    <source>
        <dbReference type="SAM" id="Phobius"/>
    </source>
</evidence>
<keyword evidence="3" id="KW-1133">Transmembrane helix</keyword>
<evidence type="ECO:0000313" key="4">
    <source>
        <dbReference type="EMBL" id="QNI31433.1"/>
    </source>
</evidence>
<feature type="region of interest" description="Disordered" evidence="2">
    <location>
        <begin position="989"/>
        <end position="1022"/>
    </location>
</feature>
<feature type="transmembrane region" description="Helical" evidence="3">
    <location>
        <begin position="20"/>
        <end position="45"/>
    </location>
</feature>
<keyword evidence="5" id="KW-1185">Reference proteome</keyword>
<reference evidence="4 5" key="1">
    <citation type="submission" date="2020-08" db="EMBL/GenBank/DDBJ databases">
        <title>Edaphobacter telluris sp. nov. and Acidobacterium dinghuensis sp. nov., two acidobacteria isolated from forest soil.</title>
        <authorList>
            <person name="Fu J."/>
            <person name="Qiu L."/>
        </authorList>
    </citation>
    <scope>NUCLEOTIDE SEQUENCE [LARGE SCALE GENOMIC DNA]</scope>
    <source>
        <strain evidence="4">4Y35</strain>
    </source>
</reference>
<dbReference type="Proteomes" id="UP000515312">
    <property type="component" value="Chromosome"/>
</dbReference>
<dbReference type="RefSeq" id="WP_186742068.1">
    <property type="nucleotide sequence ID" value="NZ_CP060394.1"/>
</dbReference>
<name>A0A7G8BFW3_9BACT</name>
<evidence type="ECO:0000256" key="2">
    <source>
        <dbReference type="SAM" id="MobiDB-lite"/>
    </source>
</evidence>